<evidence type="ECO:0000256" key="13">
    <source>
        <dbReference type="RuleBase" id="RU004429"/>
    </source>
</evidence>
<keyword evidence="6 13" id="KW-0874">Quinone</keyword>
<keyword evidence="5 13" id="KW-0812">Transmembrane</keyword>
<feature type="transmembrane region" description="Helical" evidence="13">
    <location>
        <begin position="93"/>
        <end position="112"/>
    </location>
</feature>
<dbReference type="PANTHER" id="PTHR33269">
    <property type="entry name" value="NADH-UBIQUINONE OXIDOREDUCTASE CHAIN 6"/>
    <property type="match status" value="1"/>
</dbReference>
<reference evidence="14" key="1">
    <citation type="journal article" date="2023" name="Front. Microbiol.">
        <title>Genome analysis of Candidatus Aschnera chinzeii, the bacterial endosymbiont of the blood-sucking bat fly Penicillidia jenynsii (Insecta: Diptera: Nycteribiidae).</title>
        <authorList>
            <person name="Koga R."/>
            <person name="Moriyama M."/>
            <person name="Nozaki T."/>
            <person name="Fukatsu T."/>
        </authorList>
    </citation>
    <scope>NUCLEOTIDE SEQUENCE</scope>
    <source>
        <strain evidence="14">Kw-01</strain>
    </source>
</reference>
<keyword evidence="9 13" id="KW-0520">NAD</keyword>
<dbReference type="Pfam" id="PF00499">
    <property type="entry name" value="Oxidored_q3"/>
    <property type="match status" value="1"/>
</dbReference>
<protein>
    <recommendedName>
        <fullName evidence="3 13">NADH-quinone oxidoreductase subunit J</fullName>
        <ecNumber evidence="13">7.1.1.-</ecNumber>
    </recommendedName>
</protein>
<evidence type="ECO:0000256" key="6">
    <source>
        <dbReference type="ARBA" id="ARBA00022719"/>
    </source>
</evidence>
<accession>A0AAT9G4C0</accession>
<organism evidence="14">
    <name type="scientific">Candidatus Aschnera chinzeii</name>
    <dbReference type="NCBI Taxonomy" id="1485666"/>
    <lineage>
        <taxon>Bacteria</taxon>
        <taxon>Pseudomonadati</taxon>
        <taxon>Pseudomonadota</taxon>
        <taxon>Gammaproteobacteria</taxon>
        <taxon>Enterobacterales</taxon>
        <taxon>Enterobacteriaceae</taxon>
        <taxon>Candidatus Aschnera</taxon>
    </lineage>
</organism>
<evidence type="ECO:0000256" key="5">
    <source>
        <dbReference type="ARBA" id="ARBA00022692"/>
    </source>
</evidence>
<comment type="catalytic activity">
    <reaction evidence="12 13">
        <text>a quinone + NADH + 5 H(+)(in) = a quinol + NAD(+) + 4 H(+)(out)</text>
        <dbReference type="Rhea" id="RHEA:57888"/>
        <dbReference type="ChEBI" id="CHEBI:15378"/>
        <dbReference type="ChEBI" id="CHEBI:24646"/>
        <dbReference type="ChEBI" id="CHEBI:57540"/>
        <dbReference type="ChEBI" id="CHEBI:57945"/>
        <dbReference type="ChEBI" id="CHEBI:132124"/>
    </reaction>
</comment>
<dbReference type="EC" id="7.1.1.-" evidence="13"/>
<feature type="transmembrane region" description="Helical" evidence="13">
    <location>
        <begin position="56"/>
        <end position="81"/>
    </location>
</feature>
<dbReference type="AlphaFoldDB" id="A0AAT9G4C0"/>
<name>A0AAT9G4C0_9ENTR</name>
<comment type="caution">
    <text evidence="13">Lacks conserved residue(s) required for the propagation of feature annotation.</text>
</comment>
<evidence type="ECO:0000256" key="8">
    <source>
        <dbReference type="ARBA" id="ARBA00022989"/>
    </source>
</evidence>
<dbReference type="InterPro" id="IPR001457">
    <property type="entry name" value="NADH_UbQ/plastoQ_OxRdtase_su6"/>
</dbReference>
<evidence type="ECO:0000256" key="11">
    <source>
        <dbReference type="ARBA" id="ARBA00025811"/>
    </source>
</evidence>
<dbReference type="FunFam" id="1.20.120.1200:FF:000001">
    <property type="entry name" value="NADH-quinone oxidoreductase subunit J"/>
    <property type="match status" value="1"/>
</dbReference>
<dbReference type="Gene3D" id="1.20.120.1200">
    <property type="entry name" value="NADH-ubiquinone/plastoquinone oxidoreductase chain 6, subunit NuoJ"/>
    <property type="match status" value="1"/>
</dbReference>
<comment type="subcellular location">
    <subcellularLocation>
        <location evidence="1 13">Cell membrane</location>
        <topology evidence="1 13">Multi-pass membrane protein</topology>
    </subcellularLocation>
</comment>
<dbReference type="GO" id="GO:0008137">
    <property type="term" value="F:NADH dehydrogenase (ubiquinone) activity"/>
    <property type="evidence" value="ECO:0007669"/>
    <property type="project" value="UniProtKB-UniRule"/>
</dbReference>
<keyword evidence="4 13" id="KW-1003">Cell membrane</keyword>
<feature type="transmembrane region" description="Helical" evidence="13">
    <location>
        <begin position="137"/>
        <end position="157"/>
    </location>
</feature>
<dbReference type="InterPro" id="IPR042106">
    <property type="entry name" value="Nuo/plastoQ_OxRdtase_6_NuoJ"/>
</dbReference>
<proteinExistence type="inferred from homology"/>
<evidence type="ECO:0000256" key="12">
    <source>
        <dbReference type="ARBA" id="ARBA00047712"/>
    </source>
</evidence>
<dbReference type="PANTHER" id="PTHR33269:SF17">
    <property type="entry name" value="NADH-UBIQUINONE OXIDOREDUCTASE CHAIN 6"/>
    <property type="match status" value="1"/>
</dbReference>
<dbReference type="EMBL" id="AP028961">
    <property type="protein sequence ID" value="BET44571.1"/>
    <property type="molecule type" value="Genomic_DNA"/>
</dbReference>
<comment type="similarity">
    <text evidence="2 13">Belongs to the complex I subunit 6 family.</text>
</comment>
<evidence type="ECO:0000256" key="4">
    <source>
        <dbReference type="ARBA" id="ARBA00022475"/>
    </source>
</evidence>
<dbReference type="NCBIfam" id="NF005162">
    <property type="entry name" value="PRK06638.1-1"/>
    <property type="match status" value="1"/>
</dbReference>
<evidence type="ECO:0000313" key="14">
    <source>
        <dbReference type="EMBL" id="BET44571.1"/>
    </source>
</evidence>
<dbReference type="GO" id="GO:0048038">
    <property type="term" value="F:quinone binding"/>
    <property type="evidence" value="ECO:0007669"/>
    <property type="project" value="UniProtKB-UniRule"/>
</dbReference>
<reference evidence="14" key="2">
    <citation type="submission" date="2023-10" db="EMBL/GenBank/DDBJ databases">
        <authorList>
            <person name="Koga R."/>
            <person name="Fukatsu T."/>
        </authorList>
    </citation>
    <scope>NUCLEOTIDE SEQUENCE</scope>
    <source>
        <strain evidence="14">Kw-01</strain>
    </source>
</reference>
<sequence length="174" mass="19691">MNYIFYISGMIAIITTYKAITHTNPIYALLYLLIFILSISSIFFSLGAYFAGSIEIIIYAGAIMVLFIFVIMTLNLGQIIIKEDHKTLKQIKWLLPLIILIGLSSLLIYSFFSKNNIFFETAIINIKEIGIKLFTTYIIAVELCSILLLSGLIVAIHHGKIYQQTIKSQVNKKT</sequence>
<keyword evidence="8 13" id="KW-1133">Transmembrane helix</keyword>
<evidence type="ECO:0000256" key="2">
    <source>
        <dbReference type="ARBA" id="ARBA00005698"/>
    </source>
</evidence>
<keyword evidence="7" id="KW-1278">Translocase</keyword>
<comment type="function">
    <text evidence="13">NDH-1 shuttles electrons from NADH, via FMN and iron-sulfur (Fe-S) centers, to quinones in the respiratory chain. Couples the redox reaction to proton translocation (for every two electrons transferred, four hydrogen ions are translocated across the cytoplasmic membrane), and thus conserves the redox energy in a proton gradient.</text>
</comment>
<feature type="transmembrane region" description="Helical" evidence="13">
    <location>
        <begin position="28"/>
        <end position="50"/>
    </location>
</feature>
<evidence type="ECO:0000256" key="3">
    <source>
        <dbReference type="ARBA" id="ARBA00019907"/>
    </source>
</evidence>
<evidence type="ECO:0000256" key="10">
    <source>
        <dbReference type="ARBA" id="ARBA00023136"/>
    </source>
</evidence>
<evidence type="ECO:0000256" key="7">
    <source>
        <dbReference type="ARBA" id="ARBA00022967"/>
    </source>
</evidence>
<evidence type="ECO:0000256" key="1">
    <source>
        <dbReference type="ARBA" id="ARBA00004651"/>
    </source>
</evidence>
<comment type="subunit">
    <text evidence="11">Composed of 13 different subunits. Subunits NuoA, H, J, K, L, M, N constitute the membrane sector of the complex.</text>
</comment>
<dbReference type="GO" id="GO:0005886">
    <property type="term" value="C:plasma membrane"/>
    <property type="evidence" value="ECO:0007669"/>
    <property type="project" value="UniProtKB-SubCell"/>
</dbReference>
<keyword evidence="10 13" id="KW-0472">Membrane</keyword>
<gene>
    <name evidence="14" type="primary">nuoJ</name>
    <name evidence="14" type="ORF">ACHINZ_2430</name>
</gene>
<evidence type="ECO:0000256" key="9">
    <source>
        <dbReference type="ARBA" id="ARBA00023027"/>
    </source>
</evidence>